<name>A0ABP6SAM2_9ACTN</name>
<organism evidence="1 2">
    <name type="scientific">Streptomyces sannanensis</name>
    <dbReference type="NCBI Taxonomy" id="285536"/>
    <lineage>
        <taxon>Bacteria</taxon>
        <taxon>Bacillati</taxon>
        <taxon>Actinomycetota</taxon>
        <taxon>Actinomycetes</taxon>
        <taxon>Kitasatosporales</taxon>
        <taxon>Streptomycetaceae</taxon>
        <taxon>Streptomyces</taxon>
    </lineage>
</organism>
<dbReference type="RefSeq" id="WP_345036525.1">
    <property type="nucleotide sequence ID" value="NZ_BAAAYL010000001.1"/>
</dbReference>
<dbReference type="Proteomes" id="UP001499990">
    <property type="component" value="Unassembled WGS sequence"/>
</dbReference>
<comment type="caution">
    <text evidence="1">The sequence shown here is derived from an EMBL/GenBank/DDBJ whole genome shotgun (WGS) entry which is preliminary data.</text>
</comment>
<accession>A0ABP6SAM2</accession>
<evidence type="ECO:0000313" key="2">
    <source>
        <dbReference type="Proteomes" id="UP001499990"/>
    </source>
</evidence>
<dbReference type="EMBL" id="BAAAYL010000001">
    <property type="protein sequence ID" value="GAA3371891.1"/>
    <property type="molecule type" value="Genomic_DNA"/>
</dbReference>
<proteinExistence type="predicted"/>
<reference evidence="2" key="1">
    <citation type="journal article" date="2019" name="Int. J. Syst. Evol. Microbiol.">
        <title>The Global Catalogue of Microorganisms (GCM) 10K type strain sequencing project: providing services to taxonomists for standard genome sequencing and annotation.</title>
        <authorList>
            <consortium name="The Broad Institute Genomics Platform"/>
            <consortium name="The Broad Institute Genome Sequencing Center for Infectious Disease"/>
            <person name="Wu L."/>
            <person name="Ma J."/>
        </authorList>
    </citation>
    <scope>NUCLEOTIDE SEQUENCE [LARGE SCALE GENOMIC DNA]</scope>
    <source>
        <strain evidence="2">JCM 9651</strain>
    </source>
</reference>
<keyword evidence="2" id="KW-1185">Reference proteome</keyword>
<protein>
    <submittedName>
        <fullName evidence="1">Uncharacterized protein</fullName>
    </submittedName>
</protein>
<gene>
    <name evidence="1" type="ORF">GCM10020367_24550</name>
</gene>
<evidence type="ECO:0000313" key="1">
    <source>
        <dbReference type="EMBL" id="GAA3371891.1"/>
    </source>
</evidence>
<sequence>MVLPPLESAASIVLLREQQIQMADTVIGINGHTDTKMTSYASRWNRTSPACLMTLTLFSGRAIR</sequence>